<comment type="caution">
    <text evidence="2">The sequence shown here is derived from an EMBL/GenBank/DDBJ whole genome shotgun (WGS) entry which is preliminary data.</text>
</comment>
<accession>A0A2S5RFK4</accession>
<dbReference type="EMBL" id="PHNE01000001">
    <property type="protein sequence ID" value="PPE05915.1"/>
    <property type="molecule type" value="Genomic_DNA"/>
</dbReference>
<keyword evidence="3" id="KW-1185">Reference proteome</keyword>
<feature type="chain" id="PRO_5015703135" evidence="1">
    <location>
        <begin position="20"/>
        <end position="227"/>
    </location>
</feature>
<evidence type="ECO:0000313" key="2">
    <source>
        <dbReference type="EMBL" id="PPE05915.1"/>
    </source>
</evidence>
<gene>
    <name evidence="2" type="ORF">ELUCI_v1c02050</name>
</gene>
<evidence type="ECO:0000256" key="1">
    <source>
        <dbReference type="SAM" id="SignalP"/>
    </source>
</evidence>
<dbReference type="Proteomes" id="UP000237865">
    <property type="component" value="Unassembled WGS sequence"/>
</dbReference>
<name>A0A2S5RFK4_9MOLU</name>
<feature type="signal peptide" evidence="1">
    <location>
        <begin position="1"/>
        <end position="19"/>
    </location>
</feature>
<keyword evidence="1" id="KW-0732">Signal</keyword>
<proteinExistence type="predicted"/>
<reference evidence="2 3" key="1">
    <citation type="submission" date="2017-11" db="EMBL/GenBank/DDBJ databases">
        <title>Genome sequence of Entomoplasma lucivorax PIPN-2 (ATCC 49196).</title>
        <authorList>
            <person name="Lo W.-S."/>
            <person name="Gasparich G.E."/>
            <person name="Kuo C.-H."/>
        </authorList>
    </citation>
    <scope>NUCLEOTIDE SEQUENCE [LARGE SCALE GENOMIC DNA]</scope>
    <source>
        <strain evidence="2 3">PIPN-2</strain>
    </source>
</reference>
<evidence type="ECO:0000313" key="3">
    <source>
        <dbReference type="Proteomes" id="UP000237865"/>
    </source>
</evidence>
<dbReference type="RefSeq" id="WP_028126684.1">
    <property type="nucleotide sequence ID" value="NZ_PHNE01000001.1"/>
</dbReference>
<sequence length="227" mass="25938">MKLTIILSSGLMSASPVSATIPQIVQKNNVDTNAYLTSILPILNTEINNKNQEQIKQIFLNALRINNNSLFLDKEQIKQIKNEKLINIFLSNQFSQQLNNLFTFKIIVFQNNKFNFNSISNHQTSNTRGFWLEEPWYWFGYAKFHFDDQLTKSLAFEFSNVYTKLEAKLALLGLIPELKSCPLAADAMAVTLFNNGGTNYINSVNSAHKGIWFSSWGFMDAYGPWSE</sequence>
<organism evidence="2 3">
    <name type="scientific">Williamsoniiplasma lucivorax</name>
    <dbReference type="NCBI Taxonomy" id="209274"/>
    <lineage>
        <taxon>Bacteria</taxon>
        <taxon>Bacillati</taxon>
        <taxon>Mycoplasmatota</taxon>
        <taxon>Mollicutes</taxon>
        <taxon>Entomoplasmatales</taxon>
        <taxon>Williamsoniiplasma</taxon>
    </lineage>
</organism>
<dbReference type="AlphaFoldDB" id="A0A2S5RFK4"/>
<protein>
    <submittedName>
        <fullName evidence="2">Uncharacterized protein</fullName>
    </submittedName>
</protein>